<reference evidence="1 2" key="1">
    <citation type="journal article" date="2018" name="PLoS ONE">
        <title>The draft genome of Kipferlia bialata reveals reductive genome evolution in fornicate parasites.</title>
        <authorList>
            <person name="Tanifuji G."/>
            <person name="Takabayashi S."/>
            <person name="Kume K."/>
            <person name="Takagi M."/>
            <person name="Nakayama T."/>
            <person name="Kamikawa R."/>
            <person name="Inagaki Y."/>
            <person name="Hashimoto T."/>
        </authorList>
    </citation>
    <scope>NUCLEOTIDE SEQUENCE [LARGE SCALE GENOMIC DNA]</scope>
    <source>
        <strain evidence="1">NY0173</strain>
    </source>
</reference>
<comment type="caution">
    <text evidence="1">The sequence shown here is derived from an EMBL/GenBank/DDBJ whole genome shotgun (WGS) entry which is preliminary data.</text>
</comment>
<evidence type="ECO:0000313" key="2">
    <source>
        <dbReference type="Proteomes" id="UP000265618"/>
    </source>
</evidence>
<feature type="non-terminal residue" evidence="1">
    <location>
        <position position="1"/>
    </location>
</feature>
<gene>
    <name evidence="1" type="ORF">KIPB_005036</name>
</gene>
<proteinExistence type="predicted"/>
<dbReference type="EMBL" id="BDIP01001139">
    <property type="protein sequence ID" value="GCA62667.1"/>
    <property type="molecule type" value="Genomic_DNA"/>
</dbReference>
<sequence>RKDEFASMDLKHEREFQCGIAAMRAVAAYKF</sequence>
<name>A0A391NL63_9EUKA</name>
<dbReference type="AlphaFoldDB" id="A0A391NL63"/>
<dbReference type="Proteomes" id="UP000265618">
    <property type="component" value="Unassembled WGS sequence"/>
</dbReference>
<accession>A0A391NL63</accession>
<keyword evidence="2" id="KW-1185">Reference proteome</keyword>
<evidence type="ECO:0000313" key="1">
    <source>
        <dbReference type="EMBL" id="GCA62667.1"/>
    </source>
</evidence>
<organism evidence="1 2">
    <name type="scientific">Kipferlia bialata</name>
    <dbReference type="NCBI Taxonomy" id="797122"/>
    <lineage>
        <taxon>Eukaryota</taxon>
        <taxon>Metamonada</taxon>
        <taxon>Carpediemonas-like organisms</taxon>
        <taxon>Kipferlia</taxon>
    </lineage>
</organism>
<protein>
    <submittedName>
        <fullName evidence="1">Uncharacterized protein</fullName>
    </submittedName>
</protein>